<organism evidence="1 2">
    <name type="scientific">Leptospira licerasiae str. MMD4847</name>
    <dbReference type="NCBI Taxonomy" id="1049971"/>
    <lineage>
        <taxon>Bacteria</taxon>
        <taxon>Pseudomonadati</taxon>
        <taxon>Spirochaetota</taxon>
        <taxon>Spirochaetia</taxon>
        <taxon>Leptospirales</taxon>
        <taxon>Leptospiraceae</taxon>
        <taxon>Leptospira</taxon>
    </lineage>
</organism>
<sequence>MINRSSYWNSNVSESEFWKLQKTNNEILIADKPIPPCVFGAPLEKKSSYVGKNI</sequence>
<protein>
    <submittedName>
        <fullName evidence="1">Uncharacterized protein</fullName>
    </submittedName>
</protein>
<accession>A0ABN0H8R6</accession>
<name>A0ABN0H8R6_9LEPT</name>
<dbReference type="EMBL" id="AHOM02000008">
    <property type="protein sequence ID" value="EJZ41976.1"/>
    <property type="molecule type" value="Genomic_DNA"/>
</dbReference>
<keyword evidence="2" id="KW-1185">Reference proteome</keyword>
<proteinExistence type="predicted"/>
<gene>
    <name evidence="1" type="ORF">LEP1GSC178_0322</name>
</gene>
<evidence type="ECO:0000313" key="1">
    <source>
        <dbReference type="EMBL" id="EJZ41976.1"/>
    </source>
</evidence>
<reference evidence="1 2" key="1">
    <citation type="submission" date="2012-08" db="EMBL/GenBank/DDBJ databases">
        <authorList>
            <person name="Harkins D.M."/>
            <person name="Durkin A.S."/>
            <person name="Selengut J.D."/>
            <person name="Sanka R."/>
            <person name="DePew J."/>
            <person name="Purushe J."/>
            <person name="Matthias M.A."/>
            <person name="Vinetz J.M."/>
            <person name="Sutton G.G."/>
            <person name="Nelson W.C."/>
            <person name="Fouts D.E."/>
        </authorList>
    </citation>
    <scope>NUCLEOTIDE SEQUENCE [LARGE SCALE GENOMIC DNA]</scope>
    <source>
        <strain evidence="1 2">MMD4847</strain>
    </source>
</reference>
<evidence type="ECO:0000313" key="2">
    <source>
        <dbReference type="Proteomes" id="UP000018720"/>
    </source>
</evidence>
<comment type="caution">
    <text evidence="1">The sequence shown here is derived from an EMBL/GenBank/DDBJ whole genome shotgun (WGS) entry which is preliminary data.</text>
</comment>
<dbReference type="Proteomes" id="UP000018720">
    <property type="component" value="Unassembled WGS sequence"/>
</dbReference>